<organism evidence="4">
    <name type="scientific">Cacopsylla melanoneura</name>
    <dbReference type="NCBI Taxonomy" id="428564"/>
    <lineage>
        <taxon>Eukaryota</taxon>
        <taxon>Metazoa</taxon>
        <taxon>Ecdysozoa</taxon>
        <taxon>Arthropoda</taxon>
        <taxon>Hexapoda</taxon>
        <taxon>Insecta</taxon>
        <taxon>Pterygota</taxon>
        <taxon>Neoptera</taxon>
        <taxon>Paraneoptera</taxon>
        <taxon>Hemiptera</taxon>
        <taxon>Sternorrhyncha</taxon>
        <taxon>Psylloidea</taxon>
        <taxon>Psyllidae</taxon>
        <taxon>Psyllinae</taxon>
        <taxon>Cacopsylla</taxon>
    </lineage>
</organism>
<feature type="coiled-coil region" evidence="1">
    <location>
        <begin position="61"/>
        <end position="88"/>
    </location>
</feature>
<feature type="compositionally biased region" description="Polar residues" evidence="2">
    <location>
        <begin position="381"/>
        <end position="400"/>
    </location>
</feature>
<dbReference type="EMBL" id="HBUF01025054">
    <property type="protein sequence ID" value="CAG6612634.1"/>
    <property type="molecule type" value="Transcribed_RNA"/>
</dbReference>
<dbReference type="EMBL" id="HBUF01355287">
    <property type="protein sequence ID" value="CAG6716991.1"/>
    <property type="molecule type" value="Transcribed_RNA"/>
</dbReference>
<dbReference type="EMBL" id="HBUF01025051">
    <property type="protein sequence ID" value="CAG6612631.1"/>
    <property type="molecule type" value="Transcribed_RNA"/>
</dbReference>
<keyword evidence="1" id="KW-0175">Coiled coil</keyword>
<dbReference type="InterPro" id="IPR006578">
    <property type="entry name" value="MADF-dom"/>
</dbReference>
<accession>A0A8D8V0X1</accession>
<feature type="compositionally biased region" description="Low complexity" evidence="2">
    <location>
        <begin position="210"/>
        <end position="219"/>
    </location>
</feature>
<dbReference type="EMBL" id="HBUF01355285">
    <property type="protein sequence ID" value="CAG6716989.1"/>
    <property type="molecule type" value="Transcribed_RNA"/>
</dbReference>
<dbReference type="EMBL" id="HBUF01355286">
    <property type="protein sequence ID" value="CAG6716990.1"/>
    <property type="molecule type" value="Transcribed_RNA"/>
</dbReference>
<dbReference type="PANTHER" id="PTHR21505">
    <property type="entry name" value="MADF DOMAIN-CONTAINING PROTEIN-RELATED"/>
    <property type="match status" value="1"/>
</dbReference>
<evidence type="ECO:0000259" key="3">
    <source>
        <dbReference type="PROSITE" id="PS51029"/>
    </source>
</evidence>
<feature type="region of interest" description="Disordered" evidence="2">
    <location>
        <begin position="172"/>
        <end position="222"/>
    </location>
</feature>
<dbReference type="AlphaFoldDB" id="A0A8D8V0X1"/>
<protein>
    <recommendedName>
        <fullName evidence="3">MADF domain-containing protein</fullName>
    </recommendedName>
</protein>
<feature type="region of interest" description="Disordered" evidence="2">
    <location>
        <begin position="346"/>
        <end position="400"/>
    </location>
</feature>
<feature type="compositionally biased region" description="Basic and acidic residues" evidence="2">
    <location>
        <begin position="172"/>
        <end position="182"/>
    </location>
</feature>
<sequence length="400" mass="45981">MQSPQSKEVERKFLREFLALYKSLPELWNTSSEAYKDRWRKTQGYETLVTKYKELYPNATREDVTKRLNCLRTNYRKERRRIRSIREQLGDEYEIMSNVWYYQDLMFLDDLEPGAVKSEMRKFAELIMDKGPSNNTSQCGEEMDMGLESADMEMEDHDDEYSNDDYERSIEPDITIEEKEPETTPETTPDTTPAKRSKRKRRHSSDSDDSSSAGSIDSKYTPEMADQDLTSILWGNEMGRMYPAQVLYAKKAINVILYEGQLGNLYYNCFATDYRGRGEPAQRQIDEGRIDFEIFERQATKWTTELALMSKEQQIHAKKFMNEILYEGAFGNLKYSSLQFVPRPAEVPAGPASSEQAPTEQASRILAPAQPASIERAPTEPASSIQNPTLPASSEQGPVD</sequence>
<dbReference type="PROSITE" id="PS51029">
    <property type="entry name" value="MADF"/>
    <property type="match status" value="1"/>
</dbReference>
<feature type="domain" description="MADF" evidence="3">
    <location>
        <begin position="16"/>
        <end position="113"/>
    </location>
</feature>
<evidence type="ECO:0000256" key="2">
    <source>
        <dbReference type="SAM" id="MobiDB-lite"/>
    </source>
</evidence>
<dbReference type="Pfam" id="PF10545">
    <property type="entry name" value="MADF_DNA_bdg"/>
    <property type="match status" value="1"/>
</dbReference>
<evidence type="ECO:0000313" key="4">
    <source>
        <dbReference type="EMBL" id="CAG6716991.1"/>
    </source>
</evidence>
<proteinExistence type="predicted"/>
<dbReference type="EMBL" id="HBUF01355283">
    <property type="protein sequence ID" value="CAG6716987.1"/>
    <property type="molecule type" value="Transcribed_RNA"/>
</dbReference>
<feature type="compositionally biased region" description="Polar residues" evidence="2">
    <location>
        <begin position="353"/>
        <end position="362"/>
    </location>
</feature>
<reference evidence="4" key="1">
    <citation type="submission" date="2021-05" db="EMBL/GenBank/DDBJ databases">
        <authorList>
            <person name="Alioto T."/>
            <person name="Alioto T."/>
            <person name="Gomez Garrido J."/>
        </authorList>
    </citation>
    <scope>NUCLEOTIDE SEQUENCE</scope>
</reference>
<dbReference type="SMART" id="SM00595">
    <property type="entry name" value="MADF"/>
    <property type="match status" value="1"/>
</dbReference>
<dbReference type="PANTHER" id="PTHR21505:SF8">
    <property type="entry name" value="DPT-YFP REPRESSOR BY OVEREXPRESSION, ISOFORM D-RELATED"/>
    <property type="match status" value="1"/>
</dbReference>
<evidence type="ECO:0000256" key="1">
    <source>
        <dbReference type="SAM" id="Coils"/>
    </source>
</evidence>
<name>A0A8D8V0X1_9HEMI</name>